<accession>A0AA51MJB2</accession>
<protein>
    <submittedName>
        <fullName evidence="4">CHAT domain-containing protein</fullName>
    </submittedName>
</protein>
<dbReference type="Proteomes" id="UP001223336">
    <property type="component" value="Unassembled WGS sequence"/>
</dbReference>
<reference evidence="4 5" key="1">
    <citation type="submission" date="2023-08" db="EMBL/GenBank/DDBJ databases">
        <title>New molecular markers tilS and rpoB for phylogenetic and monitoring studies of the genus Thiothrix biodiversity.</title>
        <authorList>
            <person name="Ravin N.V."/>
            <person name="Smolyakov D."/>
            <person name="Markov N.D."/>
            <person name="Beletsky A.V."/>
            <person name="Mardanov A.V."/>
            <person name="Rudenko T.S."/>
            <person name="Grabovich M.Y."/>
        </authorList>
    </citation>
    <scope>NUCLEOTIDE SEQUENCE</scope>
    <source>
        <strain evidence="4">DNT52</strain>
        <strain evidence="3 5">H33</strain>
    </source>
</reference>
<dbReference type="SUPFAM" id="SSF53474">
    <property type="entry name" value="alpha/beta-Hydrolases"/>
    <property type="match status" value="1"/>
</dbReference>
<dbReference type="EMBL" id="CP133217">
    <property type="protein sequence ID" value="WML85360.1"/>
    <property type="molecule type" value="Genomic_DNA"/>
</dbReference>
<evidence type="ECO:0000259" key="2">
    <source>
        <dbReference type="Pfam" id="PF24096"/>
    </source>
</evidence>
<dbReference type="InterPro" id="IPR055803">
    <property type="entry name" value="DUF7379"/>
</dbReference>
<dbReference type="InterPro" id="IPR024983">
    <property type="entry name" value="CHAT_dom"/>
</dbReference>
<evidence type="ECO:0000313" key="3">
    <source>
        <dbReference type="EMBL" id="MDQ5768180.1"/>
    </source>
</evidence>
<feature type="domain" description="DUF7379" evidence="2">
    <location>
        <begin position="249"/>
        <end position="330"/>
    </location>
</feature>
<dbReference type="GO" id="GO:0008374">
    <property type="term" value="F:O-acyltransferase activity"/>
    <property type="evidence" value="ECO:0007669"/>
    <property type="project" value="InterPro"/>
</dbReference>
<evidence type="ECO:0000259" key="1">
    <source>
        <dbReference type="Pfam" id="PF12770"/>
    </source>
</evidence>
<dbReference type="Pfam" id="PF24096">
    <property type="entry name" value="DUF7379"/>
    <property type="match status" value="1"/>
</dbReference>
<gene>
    <name evidence="3" type="ORF">RCC75_06555</name>
    <name evidence="4" type="ORF">RCG00_13755</name>
</gene>
<name>A0AA51MJB2_9GAMM</name>
<keyword evidence="5" id="KW-1185">Reference proteome</keyword>
<dbReference type="InterPro" id="IPR003386">
    <property type="entry name" value="LACT/PDAT_acylTrfase"/>
</dbReference>
<dbReference type="InterPro" id="IPR029058">
    <property type="entry name" value="AB_hydrolase_fold"/>
</dbReference>
<dbReference type="PANTHER" id="PTHR37946:SF1">
    <property type="entry name" value="SLL1969 PROTEIN"/>
    <property type="match status" value="1"/>
</dbReference>
<dbReference type="Pfam" id="PF12770">
    <property type="entry name" value="CHAT"/>
    <property type="match status" value="1"/>
</dbReference>
<dbReference type="Gene3D" id="3.40.50.1820">
    <property type="entry name" value="alpha/beta hydrolase"/>
    <property type="match status" value="1"/>
</dbReference>
<dbReference type="GO" id="GO:0006629">
    <property type="term" value="P:lipid metabolic process"/>
    <property type="evidence" value="ECO:0007669"/>
    <property type="project" value="InterPro"/>
</dbReference>
<dbReference type="RefSeq" id="WP_308134256.1">
    <property type="nucleotide sequence ID" value="NZ_CP133217.1"/>
</dbReference>
<dbReference type="EMBL" id="JAVFKN010000006">
    <property type="protein sequence ID" value="MDQ5768180.1"/>
    <property type="molecule type" value="Genomic_DNA"/>
</dbReference>
<feature type="domain" description="CHAT" evidence="1">
    <location>
        <begin position="1304"/>
        <end position="1602"/>
    </location>
</feature>
<organism evidence="4">
    <name type="scientific">Thiothrix subterranea</name>
    <dbReference type="NCBI Taxonomy" id="2735563"/>
    <lineage>
        <taxon>Bacteria</taxon>
        <taxon>Pseudomonadati</taxon>
        <taxon>Pseudomonadota</taxon>
        <taxon>Gammaproteobacteria</taxon>
        <taxon>Thiotrichales</taxon>
        <taxon>Thiotrichaceae</taxon>
        <taxon>Thiothrix</taxon>
    </lineage>
</organism>
<dbReference type="Pfam" id="PF02450">
    <property type="entry name" value="LCAT"/>
    <property type="match status" value="1"/>
</dbReference>
<sequence length="2027" mass="225050">MSDQPDSVQATPAPPPVSAILIPVTDTQLSHSQAFPAALGGISRSGDGNAYDELINHRVVHVTKVYDLSAKHSRSTDTSQKEQHLLGNNQQVLALEAEDGTTLFLSPEQLRERLSTLPGSGFESLDLSKLRDTTAASRGLGDWIWSKLSVLELVPDSLVAAAKDKALEYLEERLGEELREKLGDLAVPQASWLGAKALMHVVESKLAGEPGLYQWKMERLRHSDRVDPSVSHSPYQGLVEAVQQGKPILVFIHGTASHTFGSFGDLRSGKDGAWEQLTRCFGEHVYGFEHRTFSQSPIENVLELVELLPKNTTLSVVTHSRGGLVGDLLCLGNLKDAEIKRYYHKAPLDHKGSRKTETDVESQLRERLAKEEQAQLCRLRQLLGEKQFTIQRYVRVACPAAGTSILSENLDVFCSSLLSLFNMAASMVPVVGGVIGSNILSVVRRLVLEIVQKRIDPHLIPGLEAMLPDSPLAALLAQASRRDNIKMAVISGDAEGGALLKRIITLFADWVIFDNFDHDLVVDSQSMRGGLARRGMTYECFVRGGDVSHVHYFMRDRTRAALYLWLTHEQPETLPGFNLLPMDSAFLKEVAWEAPPLSRDAGVDTRPVLFYLPGLMGSHLEVYASGDNKPGEGNRIWFDPTDLFVGGLSLLTLDEKHSNVRPEGIFSRYYGDLADHLTSTFQVIPFAYDWRDDLHKAAADLANKIRQEMAKQPQRPISLLAHSMGGLVARLMIALNADLWDEMVKRPGCRFVMLGTPNHGSHMVVEALLGKADSVRNLARFDFRHDMNELLGIIGGFTGLLQLLPRPGFQDVGMDNANTPLDYFQSSAWHDAKGRNQDRWFGDALGAEPSDAALQLASKFWAALQDQTDNGIQHAQQIAYVFGADKHTPCGLTLHEAERWQMLGTQQGDGTVTWASGKLTGLANTWFMPVDHARLTCDKRYFNAITALLLTGKTDALTQQLPSTSRGMRSVYPYEPRPVLRPSNEELEMAFFRTTPQRELNQDLAQALQVSVYAMDLRFTQHPIICGHYLADGIAGTEAQIDQHLLDGALTQRSRLGIYAGDSGTNTIVLKARSPEDRKRGTRHGAIIVGLGEWNTITAQTIAETVRDGVLEYLLYSAEHDVALDSDSIIKPLILNSLLVGYNSTAHISIVSSIDAIVRGVCAANQQFRNTKLKPGLCVGELRFVEFFLDTAITAAHAVRELPLRVEKDLERLEARVIPASELKFYKEAPRQRLSERSAGGYWARLMITNDDDTAETNAIAKKLKYVFLSERARAEAIEHMRQPGLIEALIREQVTKPSYDADVCRTLFQLMIPLDFKTAARQTEQLLLVLDAYTANLPWEMLQADDEPLALKMAMVRQLVALRYRKTVRGSLKNTACVIGNPATTGFFRHYPVDNQPRSPTGDGSLASLRGATEEAHAVAQALRTANYAVETLYPASPNAAPEHTAIQVFNTLFKRPYRILMIAAHGVVGIVGKDGVERSGVVLSDGVMITAAEVGQMEVVPDLVFLNCCHLGEISQMPYSSYNRLAYGVSRELIEMGVRCVIAAGWAVDDQAAKHFSTEFFRQFVECNQPFGAAVFRARKHVHQNYPNSNTWGAYQAYGDPAYVLDNSEIAPKHREVWTPVAPQELLIKLEDLRISHQHCTNTSQKLSFAALQERISCLLKAVPSEWLDKPDVQYKLGHVYAEWGCDGYEAALEAYRKAIQADSRNGQVPLAAFEQLSNIEVRHLASLSQKLCAQLMTLDASQMQDAVRCKALRQDLCQYPDWLKRIDKAVERLENLFALQPLDDEAKTPPSQAERYSLIGSAWKRKAQVQANIDEILQFLQLLSPKSGSDKHLLVDLLECESKLQKKLTTLSDWSKVAHSLACSSKAYKKGENMTFNGEFNAYPLLNRLQLQGVLAPQQDAEAREKHMALARQAQAHARQCFQNSYDFFDAVMVADAEVALYLLQADYNDENVGRLVGAYQEAMHKVSKTARELGSVIEQLHFLARLTAMRDRETGSTAASPCSTILDKVAKTLRNYQSGASVQ</sequence>
<evidence type="ECO:0000313" key="5">
    <source>
        <dbReference type="Proteomes" id="UP001223336"/>
    </source>
</evidence>
<dbReference type="Proteomes" id="UP001229862">
    <property type="component" value="Chromosome"/>
</dbReference>
<evidence type="ECO:0000313" key="4">
    <source>
        <dbReference type="EMBL" id="WML85360.1"/>
    </source>
</evidence>
<dbReference type="PANTHER" id="PTHR37946">
    <property type="entry name" value="SLL1969 PROTEIN"/>
    <property type="match status" value="1"/>
</dbReference>
<proteinExistence type="predicted"/>